<evidence type="ECO:0000259" key="4">
    <source>
        <dbReference type="SMART" id="SM00244"/>
    </source>
</evidence>
<comment type="subcellular location">
    <subcellularLocation>
        <location evidence="1">Membrane</location>
        <topology evidence="1">Single-pass membrane protein</topology>
    </subcellularLocation>
</comment>
<keyword evidence="3" id="KW-1133">Transmembrane helix</keyword>
<evidence type="ECO:0000256" key="1">
    <source>
        <dbReference type="ARBA" id="ARBA00004167"/>
    </source>
</evidence>
<dbReference type="FunFam" id="3.30.479.30:FF:000004">
    <property type="entry name" value="Putative membrane protease family, stomatin"/>
    <property type="match status" value="1"/>
</dbReference>
<dbReference type="SMART" id="SM00244">
    <property type="entry name" value="PHB"/>
    <property type="match status" value="1"/>
</dbReference>
<feature type="transmembrane region" description="Helical" evidence="3">
    <location>
        <begin position="6"/>
        <end position="32"/>
    </location>
</feature>
<dbReference type="PANTHER" id="PTHR10264">
    <property type="entry name" value="BAND 7 PROTEIN-RELATED"/>
    <property type="match status" value="1"/>
</dbReference>
<dbReference type="Pfam" id="PF01145">
    <property type="entry name" value="Band_7"/>
    <property type="match status" value="1"/>
</dbReference>
<reference evidence="5" key="1">
    <citation type="submission" date="2021-03" db="EMBL/GenBank/DDBJ databases">
        <authorList>
            <person name="Jaffe A."/>
        </authorList>
    </citation>
    <scope>NUCLEOTIDE SEQUENCE</scope>
    <source>
        <strain evidence="5">RIFCSPHIGHO2_01_FULL_GW2011_AR10_43_9</strain>
    </source>
</reference>
<dbReference type="PRINTS" id="PR00721">
    <property type="entry name" value="STOMATIN"/>
</dbReference>
<dbReference type="CDD" id="cd08826">
    <property type="entry name" value="SPFH_eoslipins_u1"/>
    <property type="match status" value="1"/>
</dbReference>
<name>A0A8T4L5R5_9ARCH</name>
<comment type="caution">
    <text evidence="5">The sequence shown here is derived from an EMBL/GenBank/DDBJ whole genome shotgun (WGS) entry which is preliminary data.</text>
</comment>
<dbReference type="GO" id="GO:0005886">
    <property type="term" value="C:plasma membrane"/>
    <property type="evidence" value="ECO:0007669"/>
    <property type="project" value="InterPro"/>
</dbReference>
<evidence type="ECO:0000256" key="3">
    <source>
        <dbReference type="SAM" id="Phobius"/>
    </source>
</evidence>
<dbReference type="Gene3D" id="3.30.479.30">
    <property type="entry name" value="Band 7 domain"/>
    <property type="match status" value="1"/>
</dbReference>
<sequence length="261" mass="28976">MVFLQSGLFGAILAFIFLPLLIIAFFVLLASIKIIQEYERGVKFTLGRFGGIMGPGLNILFPIIQSYRKIDLRVKTVDVPKQEVMTQDNVPVRVNAVVYFKVEDPAKAVLKIEDYMYATSQYAQTALRDVLGEASLDNVLTKRDELAVKIKNIADKETDAWGIDVTAVKMQDIELPDNMKRTMAKQAEAEREKRAVIIKAEGEVIASGNLAKAAATLSKSPGALHLRTLNTINDLSSDQSNTVIFVVPLEVLRAFERFGKK</sequence>
<dbReference type="PANTHER" id="PTHR10264:SF19">
    <property type="entry name" value="AT06885P-RELATED"/>
    <property type="match status" value="1"/>
</dbReference>
<dbReference type="GO" id="GO:0098552">
    <property type="term" value="C:side of membrane"/>
    <property type="evidence" value="ECO:0007669"/>
    <property type="project" value="UniProtKB-ARBA"/>
</dbReference>
<feature type="domain" description="Band 7" evidence="4">
    <location>
        <begin position="30"/>
        <end position="187"/>
    </location>
</feature>
<evidence type="ECO:0000313" key="6">
    <source>
        <dbReference type="Proteomes" id="UP000683213"/>
    </source>
</evidence>
<keyword evidence="3" id="KW-0472">Membrane</keyword>
<protein>
    <submittedName>
        <fullName evidence="5">SPFH domain-containing protein</fullName>
    </submittedName>
</protein>
<dbReference type="InterPro" id="IPR001972">
    <property type="entry name" value="Stomatin_HflK_fam"/>
</dbReference>
<keyword evidence="3" id="KW-0812">Transmembrane</keyword>
<dbReference type="InterPro" id="IPR036013">
    <property type="entry name" value="Band_7/SPFH_dom_sf"/>
</dbReference>
<proteinExistence type="inferred from homology"/>
<reference evidence="5" key="2">
    <citation type="submission" date="2021-05" db="EMBL/GenBank/DDBJ databases">
        <title>Protein family content uncovers lineage relationships and bacterial pathway maintenance mechanisms in DPANN archaea.</title>
        <authorList>
            <person name="Castelle C.J."/>
            <person name="Meheust R."/>
            <person name="Jaffe A.L."/>
            <person name="Seitz K."/>
            <person name="Gong X."/>
            <person name="Baker B.J."/>
            <person name="Banfield J.F."/>
        </authorList>
    </citation>
    <scope>NUCLEOTIDE SEQUENCE</scope>
    <source>
        <strain evidence="5">RIFCSPHIGHO2_01_FULL_GW2011_AR10_43_9</strain>
    </source>
</reference>
<feature type="transmembrane region" description="Helical" evidence="3">
    <location>
        <begin position="44"/>
        <end position="64"/>
    </location>
</feature>
<evidence type="ECO:0000256" key="2">
    <source>
        <dbReference type="ARBA" id="ARBA00008164"/>
    </source>
</evidence>
<comment type="similarity">
    <text evidence="2">Belongs to the band 7/mec-2 family.</text>
</comment>
<gene>
    <name evidence="5" type="ORF">J4224_00990</name>
</gene>
<organism evidence="5 6">
    <name type="scientific">Candidatus Iainarchaeum sp</name>
    <dbReference type="NCBI Taxonomy" id="3101447"/>
    <lineage>
        <taxon>Archaea</taxon>
        <taxon>Candidatus Iainarchaeota</taxon>
        <taxon>Candidatus Iainarchaeia</taxon>
        <taxon>Candidatus Iainarchaeales</taxon>
        <taxon>Candidatus Iainarchaeaceae</taxon>
        <taxon>Candidatus Iainarchaeum</taxon>
    </lineage>
</organism>
<accession>A0A8T4L5R5</accession>
<dbReference type="InterPro" id="IPR001107">
    <property type="entry name" value="Band_7"/>
</dbReference>
<dbReference type="SUPFAM" id="SSF117892">
    <property type="entry name" value="Band 7/SPFH domain"/>
    <property type="match status" value="1"/>
</dbReference>
<dbReference type="Proteomes" id="UP000683213">
    <property type="component" value="Unassembled WGS sequence"/>
</dbReference>
<evidence type="ECO:0000313" key="5">
    <source>
        <dbReference type="EMBL" id="MBS3058985.1"/>
    </source>
</evidence>
<dbReference type="AlphaFoldDB" id="A0A8T4L5R5"/>
<dbReference type="Gene3D" id="6.10.250.2090">
    <property type="match status" value="1"/>
</dbReference>
<dbReference type="EMBL" id="JAGVWF010000013">
    <property type="protein sequence ID" value="MBS3058985.1"/>
    <property type="molecule type" value="Genomic_DNA"/>
</dbReference>
<dbReference type="InterPro" id="IPR043202">
    <property type="entry name" value="Band-7_stomatin-like"/>
</dbReference>